<feature type="transmembrane region" description="Helical" evidence="1">
    <location>
        <begin position="45"/>
        <end position="68"/>
    </location>
</feature>
<keyword evidence="1" id="KW-0812">Transmembrane</keyword>
<keyword evidence="1" id="KW-1133">Transmembrane helix</keyword>
<dbReference type="OrthoDB" id="448065at2759"/>
<gene>
    <name evidence="2" type="primary">ATJ10</name>
    <name evidence="2" type="ORF">SNAT2548_LOCUS33246</name>
</gene>
<proteinExistence type="predicted"/>
<evidence type="ECO:0000313" key="2">
    <source>
        <dbReference type="EMBL" id="CAE7582751.1"/>
    </source>
</evidence>
<organism evidence="2 3">
    <name type="scientific">Symbiodinium natans</name>
    <dbReference type="NCBI Taxonomy" id="878477"/>
    <lineage>
        <taxon>Eukaryota</taxon>
        <taxon>Sar</taxon>
        <taxon>Alveolata</taxon>
        <taxon>Dinophyceae</taxon>
        <taxon>Suessiales</taxon>
        <taxon>Symbiodiniaceae</taxon>
        <taxon>Symbiodinium</taxon>
    </lineage>
</organism>
<evidence type="ECO:0000313" key="3">
    <source>
        <dbReference type="Proteomes" id="UP000604046"/>
    </source>
</evidence>
<accession>A0A812ULX4</accession>
<feature type="transmembrane region" description="Helical" evidence="1">
    <location>
        <begin position="171"/>
        <end position="193"/>
    </location>
</feature>
<keyword evidence="1" id="KW-0472">Membrane</keyword>
<feature type="transmembrane region" description="Helical" evidence="1">
    <location>
        <begin position="213"/>
        <end position="240"/>
    </location>
</feature>
<protein>
    <submittedName>
        <fullName evidence="2">ATJ10 protein</fullName>
    </submittedName>
</protein>
<keyword evidence="3" id="KW-1185">Reference proteome</keyword>
<dbReference type="Proteomes" id="UP000604046">
    <property type="component" value="Unassembled WGS sequence"/>
</dbReference>
<evidence type="ECO:0000256" key="1">
    <source>
        <dbReference type="SAM" id="Phobius"/>
    </source>
</evidence>
<reference evidence="2" key="1">
    <citation type="submission" date="2021-02" db="EMBL/GenBank/DDBJ databases">
        <authorList>
            <person name="Dougan E. K."/>
            <person name="Rhodes N."/>
            <person name="Thang M."/>
            <person name="Chan C."/>
        </authorList>
    </citation>
    <scope>NUCLEOTIDE SEQUENCE</scope>
</reference>
<name>A0A812ULX4_9DINO</name>
<sequence>MSIKGIPQVKWLVFLVGLVTALLLGLLLVKVHLKVVDSSRKSRYLWTQLGALFVTNLVGIILGLSLLCRFQSFAQGHLLLSELTSEAWKVADMVVAMNVSTRSFDHNLDRLYSECPSTTHEFLGSSITEMKGELKKARAALAGLHGMLEHLPGLLLALADRSRSLVTSLTWCQVLPLLAIAVCFVALAMLVFLHEPSSPCSSGPTLAKRCSCFQLPCLASSVLVPVLILVAGCGAAELLLAVFSSTLCRRPETTMLNYVNAVLGSSATSNLTVQYIHNATPNGAVENLHVLQAQLSSWDEWVTTYGVAIQRSCPAWDAANVSQNLQAMISELDTAVEFAEPSHLTLEWTRIHHLVCGVGISDLVRLMVMTLLLGFVCLPLLACSVSCLLEHLVAERGSGGFGYAFNLLSSEDADQSS</sequence>
<comment type="caution">
    <text evidence="2">The sequence shown here is derived from an EMBL/GenBank/DDBJ whole genome shotgun (WGS) entry which is preliminary data.</text>
</comment>
<dbReference type="EMBL" id="CAJNDS010002746">
    <property type="protein sequence ID" value="CAE7582751.1"/>
    <property type="molecule type" value="Genomic_DNA"/>
</dbReference>
<dbReference type="AlphaFoldDB" id="A0A812ULX4"/>
<feature type="transmembrane region" description="Helical" evidence="1">
    <location>
        <begin position="363"/>
        <end position="382"/>
    </location>
</feature>
<feature type="transmembrane region" description="Helical" evidence="1">
    <location>
        <begin position="12"/>
        <end position="33"/>
    </location>
</feature>